<keyword evidence="3" id="KW-1185">Reference proteome</keyword>
<dbReference type="RefSeq" id="WP_046003495.1">
    <property type="nucleotide sequence ID" value="NZ_JXYA01000005.1"/>
</dbReference>
<keyword evidence="2" id="KW-0966">Cell projection</keyword>
<proteinExistence type="predicted"/>
<feature type="signal peptide" evidence="1">
    <location>
        <begin position="1"/>
        <end position="28"/>
    </location>
</feature>
<accession>A0A0F4R0I1</accession>
<comment type="caution">
    <text evidence="2">The sequence shown here is derived from an EMBL/GenBank/DDBJ whole genome shotgun (WGS) entry which is preliminary data.</text>
</comment>
<keyword evidence="1" id="KW-0732">Signal</keyword>
<protein>
    <submittedName>
        <fullName evidence="2">Flagellar protein FlgP</fullName>
    </submittedName>
</protein>
<evidence type="ECO:0000256" key="1">
    <source>
        <dbReference type="SAM" id="SignalP"/>
    </source>
</evidence>
<reference evidence="2 3" key="1">
    <citation type="journal article" date="2015" name="BMC Genomics">
        <title>Genome mining reveals unlocked bioactive potential of marine Gram-negative bacteria.</title>
        <authorList>
            <person name="Machado H."/>
            <person name="Sonnenschein E.C."/>
            <person name="Melchiorsen J."/>
            <person name="Gram L."/>
        </authorList>
    </citation>
    <scope>NUCLEOTIDE SEQUENCE [LARGE SCALE GENOMIC DNA]</scope>
    <source>
        <strain evidence="2 3">S2471</strain>
    </source>
</reference>
<dbReference type="PATRIC" id="fig|43658.5.peg.628"/>
<keyword evidence="2" id="KW-0969">Cilium</keyword>
<dbReference type="AlphaFoldDB" id="A0A0F4R0I1"/>
<dbReference type="PROSITE" id="PS51257">
    <property type="entry name" value="PROKAR_LIPOPROTEIN"/>
    <property type="match status" value="1"/>
</dbReference>
<dbReference type="EMBL" id="JXYA01000005">
    <property type="protein sequence ID" value="KJZ12347.1"/>
    <property type="molecule type" value="Genomic_DNA"/>
</dbReference>
<sequence length="164" mass="18293">MNQFRALWHQRVVSLVKFCVVATGLSLAGCSSIIDKHVEYSYVKPDSYPVLKAVGYAPLSSQPGSSDTEKMLMAIKVSKLEAYRELAEQVYGHRLSASTTVQGAIAQNDGLRSQVQGLIRGAKVMKSYAVGDIYTTELELDMKRVHDLYIGEVKPRKVERVTYY</sequence>
<dbReference type="InterPro" id="IPR007293">
    <property type="entry name" value="FlgP"/>
</dbReference>
<dbReference type="PIRSF" id="PIRSF028687">
    <property type="entry name" value="UCP028687"/>
    <property type="match status" value="1"/>
</dbReference>
<evidence type="ECO:0000313" key="3">
    <source>
        <dbReference type="Proteomes" id="UP000033452"/>
    </source>
</evidence>
<dbReference type="Proteomes" id="UP000033452">
    <property type="component" value="Unassembled WGS sequence"/>
</dbReference>
<organism evidence="2 3">
    <name type="scientific">Pseudoalteromonas rubra</name>
    <dbReference type="NCBI Taxonomy" id="43658"/>
    <lineage>
        <taxon>Bacteria</taxon>
        <taxon>Pseudomonadati</taxon>
        <taxon>Pseudomonadota</taxon>
        <taxon>Gammaproteobacteria</taxon>
        <taxon>Alteromonadales</taxon>
        <taxon>Pseudoalteromonadaceae</taxon>
        <taxon>Pseudoalteromonas</taxon>
    </lineage>
</organism>
<feature type="chain" id="PRO_5002476024" evidence="1">
    <location>
        <begin position="29"/>
        <end position="164"/>
    </location>
</feature>
<gene>
    <name evidence="2" type="ORF">TW77_03010</name>
</gene>
<name>A0A0F4R0I1_9GAMM</name>
<keyword evidence="2" id="KW-0282">Flagellum</keyword>
<evidence type="ECO:0000313" key="2">
    <source>
        <dbReference type="EMBL" id="KJZ12347.1"/>
    </source>
</evidence>